<dbReference type="InterPro" id="IPR050618">
    <property type="entry name" value="Ubq-SigPath_Reg"/>
</dbReference>
<dbReference type="Pfam" id="PF10607">
    <property type="entry name" value="CTLH"/>
    <property type="match status" value="1"/>
</dbReference>
<evidence type="ECO:0000313" key="2">
    <source>
        <dbReference type="EMBL" id="SNX81633.1"/>
    </source>
</evidence>
<protein>
    <submittedName>
        <fullName evidence="2">Related to Glucose-induced degradation protein 8 homolog</fullName>
    </submittedName>
</protein>
<accession>A0AAJ4XGD2</accession>
<dbReference type="SMART" id="SM00757">
    <property type="entry name" value="CRA"/>
    <property type="match status" value="1"/>
</dbReference>
<evidence type="ECO:0000313" key="3">
    <source>
        <dbReference type="Proteomes" id="UP001294444"/>
    </source>
</evidence>
<dbReference type="EMBL" id="OAPG01000001">
    <property type="protein sequence ID" value="SNX81633.1"/>
    <property type="molecule type" value="Genomic_DNA"/>
</dbReference>
<dbReference type="InterPro" id="IPR006594">
    <property type="entry name" value="LisH"/>
</dbReference>
<gene>
    <name evidence="2" type="ORF">MEPE_00338</name>
</gene>
<comment type="caution">
    <text evidence="2">The sequence shown here is derived from an EMBL/GenBank/DDBJ whole genome shotgun (WGS) entry which is preliminary data.</text>
</comment>
<sequence length="239" mass="25811">MSKAPLKKSEWERQLSSINVAKDDLNRLVMDYLVIEGYKDAADCFSKESGLKPFVDSDSILNRMIIRGAIQRGDIDDAIGRVNELDPEQRLIELIRAGLVNEALAFAAEELAPRGEEHPDLLPELERTMALLAFDVPKAAGIAATGPLAAPPHVAELLSPSQRLKTAGELNAAILASQSQGREPKLPQLIKMLKYSEELMSPSGPGKWEFPHLDLEGALGIDAAPASRNGQGSETALAV</sequence>
<evidence type="ECO:0000259" key="1">
    <source>
        <dbReference type="SMART" id="SM00757"/>
    </source>
</evidence>
<keyword evidence="3" id="KW-1185">Reference proteome</keyword>
<dbReference type="InterPro" id="IPR024964">
    <property type="entry name" value="CTLH/CRA"/>
</dbReference>
<dbReference type="AlphaFoldDB" id="A0AAJ4XGD2"/>
<dbReference type="Proteomes" id="UP001294444">
    <property type="component" value="Unassembled WGS sequence"/>
</dbReference>
<dbReference type="PANTHER" id="PTHR12864">
    <property type="entry name" value="RAN BINDING PROTEIN 9-RELATED"/>
    <property type="match status" value="1"/>
</dbReference>
<dbReference type="SMART" id="SM00667">
    <property type="entry name" value="LisH"/>
    <property type="match status" value="1"/>
</dbReference>
<reference evidence="2" key="1">
    <citation type="submission" date="2023-10" db="EMBL/GenBank/DDBJ databases">
        <authorList>
            <person name="Guldener U."/>
        </authorList>
    </citation>
    <scope>NUCLEOTIDE SEQUENCE</scope>
    <source>
        <strain evidence="2">Mp4</strain>
    </source>
</reference>
<proteinExistence type="predicted"/>
<feature type="domain" description="CRA" evidence="1">
    <location>
        <begin position="98"/>
        <end position="206"/>
    </location>
</feature>
<organism evidence="2 3">
    <name type="scientific">Melanopsichium pennsylvanicum</name>
    <dbReference type="NCBI Taxonomy" id="63383"/>
    <lineage>
        <taxon>Eukaryota</taxon>
        <taxon>Fungi</taxon>
        <taxon>Dikarya</taxon>
        <taxon>Basidiomycota</taxon>
        <taxon>Ustilaginomycotina</taxon>
        <taxon>Ustilaginomycetes</taxon>
        <taxon>Ustilaginales</taxon>
        <taxon>Ustilaginaceae</taxon>
        <taxon>Melanopsichium</taxon>
    </lineage>
</organism>
<dbReference type="Pfam" id="PF08513">
    <property type="entry name" value="LisH"/>
    <property type="match status" value="1"/>
</dbReference>
<name>A0AAJ4XGD2_9BASI</name>
<dbReference type="InterPro" id="IPR013144">
    <property type="entry name" value="CRA_dom"/>
</dbReference>
<dbReference type="PROSITE" id="PS50896">
    <property type="entry name" value="LISH"/>
    <property type="match status" value="1"/>
</dbReference>